<evidence type="ECO:0000313" key="12">
    <source>
        <dbReference type="Proteomes" id="UP000018211"/>
    </source>
</evidence>
<reference evidence="11 12" key="1">
    <citation type="journal article" date="2013" name="ISME J.">
        <title>Comparative genomics of pathogenic lineages of Vibrio nigripulchritudo identifies virulence-associated traits.</title>
        <authorList>
            <person name="Goudenege D."/>
            <person name="Labreuche Y."/>
            <person name="Krin E."/>
            <person name="Ansquer D."/>
            <person name="Mangenot S."/>
            <person name="Calteau A."/>
            <person name="Medigue C."/>
            <person name="Mazel D."/>
            <person name="Polz M.F."/>
            <person name="Le Roux F."/>
        </authorList>
    </citation>
    <scope>NUCLEOTIDE SEQUENCE [LARGE SCALE GENOMIC DNA]</scope>
    <source>
        <strain evidence="11 12">SOn1</strain>
    </source>
</reference>
<dbReference type="InterPro" id="IPR000515">
    <property type="entry name" value="MetI-like"/>
</dbReference>
<keyword evidence="6 9" id="KW-1133">Transmembrane helix</keyword>
<dbReference type="SUPFAM" id="SSF161098">
    <property type="entry name" value="MetI-like"/>
    <property type="match status" value="1"/>
</dbReference>
<keyword evidence="5 9" id="KW-0812">Transmembrane</keyword>
<dbReference type="PANTHER" id="PTHR43163">
    <property type="entry name" value="DIPEPTIDE TRANSPORT SYSTEM PERMEASE PROTEIN DPPB-RELATED"/>
    <property type="match status" value="1"/>
</dbReference>
<evidence type="ECO:0000256" key="7">
    <source>
        <dbReference type="ARBA" id="ARBA00023136"/>
    </source>
</evidence>
<dbReference type="Pfam" id="PF00528">
    <property type="entry name" value="BPD_transp_1"/>
    <property type="match status" value="1"/>
</dbReference>
<evidence type="ECO:0000256" key="8">
    <source>
        <dbReference type="ARBA" id="ARBA00024202"/>
    </source>
</evidence>
<comment type="caution">
    <text evidence="11">The sequence shown here is derived from an EMBL/GenBank/DDBJ whole genome shotgun (WGS) entry which is preliminary data.</text>
</comment>
<evidence type="ECO:0000256" key="3">
    <source>
        <dbReference type="ARBA" id="ARBA00022475"/>
    </source>
</evidence>
<evidence type="ECO:0000256" key="1">
    <source>
        <dbReference type="ARBA" id="ARBA00004429"/>
    </source>
</evidence>
<dbReference type="Proteomes" id="UP000018211">
    <property type="component" value="Unassembled WGS sequence"/>
</dbReference>
<keyword evidence="2 9" id="KW-0813">Transport</keyword>
<dbReference type="CDD" id="cd06261">
    <property type="entry name" value="TM_PBP2"/>
    <property type="match status" value="1"/>
</dbReference>
<feature type="transmembrane region" description="Helical" evidence="9">
    <location>
        <begin position="282"/>
        <end position="304"/>
    </location>
</feature>
<name>A0AAV2VJF7_9VIBR</name>
<dbReference type="PROSITE" id="PS50928">
    <property type="entry name" value="ABC_TM1"/>
    <property type="match status" value="1"/>
</dbReference>
<dbReference type="GO" id="GO:0005886">
    <property type="term" value="C:plasma membrane"/>
    <property type="evidence" value="ECO:0007669"/>
    <property type="project" value="UniProtKB-SubCell"/>
</dbReference>
<organism evidence="11 12">
    <name type="scientific">Vibrio nigripulchritudo SOn1</name>
    <dbReference type="NCBI Taxonomy" id="1238450"/>
    <lineage>
        <taxon>Bacteria</taxon>
        <taxon>Pseudomonadati</taxon>
        <taxon>Pseudomonadota</taxon>
        <taxon>Gammaproteobacteria</taxon>
        <taxon>Vibrionales</taxon>
        <taxon>Vibrionaceae</taxon>
        <taxon>Vibrio</taxon>
    </lineage>
</organism>
<evidence type="ECO:0000256" key="6">
    <source>
        <dbReference type="ARBA" id="ARBA00022989"/>
    </source>
</evidence>
<dbReference type="GO" id="GO:0071916">
    <property type="term" value="F:dipeptide transmembrane transporter activity"/>
    <property type="evidence" value="ECO:0007669"/>
    <property type="project" value="TreeGrafter"/>
</dbReference>
<keyword evidence="3" id="KW-1003">Cell membrane</keyword>
<dbReference type="Gene3D" id="1.10.3720.10">
    <property type="entry name" value="MetI-like"/>
    <property type="match status" value="1"/>
</dbReference>
<protein>
    <submittedName>
        <fullName evidence="11">Peptide transport system permease protein sapB</fullName>
    </submittedName>
</protein>
<evidence type="ECO:0000259" key="10">
    <source>
        <dbReference type="PROSITE" id="PS50928"/>
    </source>
</evidence>
<gene>
    <name evidence="11" type="primary">sapB</name>
    <name evidence="11" type="ORF">VIBNISOn1_1260047</name>
</gene>
<dbReference type="GeneID" id="97541499"/>
<dbReference type="PANTHER" id="PTHR43163:SF4">
    <property type="entry name" value="PUTRESCINE EXPORT SYSTEM PERMEASE PROTEIN SAPB"/>
    <property type="match status" value="1"/>
</dbReference>
<keyword evidence="4" id="KW-0997">Cell inner membrane</keyword>
<accession>A0AAV2VJF7</accession>
<feature type="transmembrane region" description="Helical" evidence="9">
    <location>
        <begin position="182"/>
        <end position="201"/>
    </location>
</feature>
<evidence type="ECO:0000256" key="9">
    <source>
        <dbReference type="RuleBase" id="RU363032"/>
    </source>
</evidence>
<dbReference type="AlphaFoldDB" id="A0AAV2VJF7"/>
<comment type="similarity">
    <text evidence="8">Belongs to the binding-protein-dependent transport system permease family. OppBC subfamily.</text>
</comment>
<evidence type="ECO:0000313" key="11">
    <source>
        <dbReference type="EMBL" id="CCO44812.1"/>
    </source>
</evidence>
<evidence type="ECO:0000256" key="5">
    <source>
        <dbReference type="ARBA" id="ARBA00022692"/>
    </source>
</evidence>
<evidence type="ECO:0000256" key="2">
    <source>
        <dbReference type="ARBA" id="ARBA00022448"/>
    </source>
</evidence>
<dbReference type="InterPro" id="IPR035906">
    <property type="entry name" value="MetI-like_sf"/>
</dbReference>
<feature type="transmembrane region" description="Helical" evidence="9">
    <location>
        <begin position="69"/>
        <end position="99"/>
    </location>
</feature>
<proteinExistence type="inferred from homology"/>
<feature type="transmembrane region" description="Helical" evidence="9">
    <location>
        <begin position="120"/>
        <end position="140"/>
    </location>
</feature>
<evidence type="ECO:0000256" key="4">
    <source>
        <dbReference type="ARBA" id="ARBA00022519"/>
    </source>
</evidence>
<comment type="subcellular location">
    <subcellularLocation>
        <location evidence="1">Cell inner membrane</location>
        <topology evidence="1">Multi-pass membrane protein</topology>
    </subcellularLocation>
    <subcellularLocation>
        <location evidence="9">Cell membrane</location>
        <topology evidence="9">Multi-pass membrane protein</topology>
    </subcellularLocation>
</comment>
<feature type="transmembrane region" description="Helical" evidence="9">
    <location>
        <begin position="9"/>
        <end position="27"/>
    </location>
</feature>
<dbReference type="EMBL" id="CAOF01000031">
    <property type="protein sequence ID" value="CCO44812.1"/>
    <property type="molecule type" value="Genomic_DNA"/>
</dbReference>
<keyword evidence="7 9" id="KW-0472">Membrane</keyword>
<sequence length="320" mass="35747">MFRYTVRRLNLFIITLFILTFVGFSILRLDPTSPAALEDLIPGWLQYIGEISQLNFGQNERGEPIWNDILVVFPATIELCFFAFLIALLIGIPIGTVAGTRQGKWIDTVISFTSMSGFSAPLYWIALMLIFVFSLTAEWFPVGGRFDLLYQIDHVTGFAIIDALLSDRPLKAHALQSVLEHLILPCIVLALAPTTQIISLMRASVAEVMQQNYIRAAKINGLSKYEIVIEHVIRNALPPIIPKFGVQLSSMLTFAIITESIFNWPGIGRWLLDALSNQDYVAIQAGVMVVATFVLIANILSDLIGAFANPLVRKEWYADR</sequence>
<feature type="domain" description="ABC transmembrane type-1" evidence="10">
    <location>
        <begin position="73"/>
        <end position="301"/>
    </location>
</feature>
<dbReference type="RefSeq" id="WP_022550422.1">
    <property type="nucleotide sequence ID" value="NZ_LK391965.1"/>
</dbReference>